<sequence length="56" mass="6116">MITTSQSTPADIPPRILLAEDDMKLARLKAQWHGGQAQAHASTGSRGGALFTLRWR</sequence>
<comment type="caution">
    <text evidence="2">The sequence shown here is derived from an EMBL/GenBank/DDBJ whole genome shotgun (WGS) entry which is preliminary data.</text>
</comment>
<organism evidence="2 3">
    <name type="scientific">Cupriavidus basilensis</name>
    <dbReference type="NCBI Taxonomy" id="68895"/>
    <lineage>
        <taxon>Bacteria</taxon>
        <taxon>Pseudomonadati</taxon>
        <taxon>Pseudomonadota</taxon>
        <taxon>Betaproteobacteria</taxon>
        <taxon>Burkholderiales</taxon>
        <taxon>Burkholderiaceae</taxon>
        <taxon>Cupriavidus</taxon>
    </lineage>
</organism>
<dbReference type="RefSeq" id="WP_276269064.1">
    <property type="nucleotide sequence ID" value="NZ_JARJLM010000673.1"/>
</dbReference>
<evidence type="ECO:0000313" key="2">
    <source>
        <dbReference type="EMBL" id="MDF3839321.1"/>
    </source>
</evidence>
<name>A0ABT6B5R9_9BURK</name>
<keyword evidence="3" id="KW-1185">Reference proteome</keyword>
<gene>
    <name evidence="2" type="ORF">P3W85_41250</name>
</gene>
<reference evidence="2 3" key="1">
    <citation type="submission" date="2023-03" db="EMBL/GenBank/DDBJ databases">
        <title>Draft assemblies of triclosan tolerant bacteria isolated from returned activated sludge.</title>
        <authorList>
            <person name="Van Hamelsveld S."/>
        </authorList>
    </citation>
    <scope>NUCLEOTIDE SEQUENCE [LARGE SCALE GENOMIC DNA]</scope>
    <source>
        <strain evidence="2 3">GW210010_S58</strain>
    </source>
</reference>
<protein>
    <submittedName>
        <fullName evidence="2">Uncharacterized protein</fullName>
    </submittedName>
</protein>
<accession>A0ABT6B5R9</accession>
<proteinExistence type="predicted"/>
<dbReference type="EMBL" id="JARJLM010000673">
    <property type="protein sequence ID" value="MDF3839321.1"/>
    <property type="molecule type" value="Genomic_DNA"/>
</dbReference>
<evidence type="ECO:0000256" key="1">
    <source>
        <dbReference type="SAM" id="MobiDB-lite"/>
    </source>
</evidence>
<feature type="region of interest" description="Disordered" evidence="1">
    <location>
        <begin position="34"/>
        <end position="56"/>
    </location>
</feature>
<evidence type="ECO:0000313" key="3">
    <source>
        <dbReference type="Proteomes" id="UP001216674"/>
    </source>
</evidence>
<dbReference type="Proteomes" id="UP001216674">
    <property type="component" value="Unassembled WGS sequence"/>
</dbReference>